<name>A0ACA9NDE6_9GLOM</name>
<evidence type="ECO:0000313" key="2">
    <source>
        <dbReference type="Proteomes" id="UP000789702"/>
    </source>
</evidence>
<keyword evidence="2" id="KW-1185">Reference proteome</keyword>
<evidence type="ECO:0000313" key="1">
    <source>
        <dbReference type="EMBL" id="CAG8650405.1"/>
    </source>
</evidence>
<protein>
    <submittedName>
        <fullName evidence="1">10502_t:CDS:1</fullName>
    </submittedName>
</protein>
<accession>A0ACA9NDE6</accession>
<reference evidence="1" key="1">
    <citation type="submission" date="2021-06" db="EMBL/GenBank/DDBJ databases">
        <authorList>
            <person name="Kallberg Y."/>
            <person name="Tangrot J."/>
            <person name="Rosling A."/>
        </authorList>
    </citation>
    <scope>NUCLEOTIDE SEQUENCE</scope>
    <source>
        <strain evidence="1">IL203A</strain>
    </source>
</reference>
<organism evidence="1 2">
    <name type="scientific">Dentiscutata heterogama</name>
    <dbReference type="NCBI Taxonomy" id="1316150"/>
    <lineage>
        <taxon>Eukaryota</taxon>
        <taxon>Fungi</taxon>
        <taxon>Fungi incertae sedis</taxon>
        <taxon>Mucoromycota</taxon>
        <taxon>Glomeromycotina</taxon>
        <taxon>Glomeromycetes</taxon>
        <taxon>Diversisporales</taxon>
        <taxon>Gigasporaceae</taxon>
        <taxon>Dentiscutata</taxon>
    </lineage>
</organism>
<dbReference type="Proteomes" id="UP000789702">
    <property type="component" value="Unassembled WGS sequence"/>
</dbReference>
<feature type="non-terminal residue" evidence="1">
    <location>
        <position position="1"/>
    </location>
</feature>
<gene>
    <name evidence="1" type="ORF">DHETER_LOCUS9267</name>
</gene>
<comment type="caution">
    <text evidence="1">The sequence shown here is derived from an EMBL/GenBank/DDBJ whole genome shotgun (WGS) entry which is preliminary data.</text>
</comment>
<proteinExistence type="predicted"/>
<sequence length="48" mass="5347">EEEGVRVVAHHLVRIVAVQALVQVLTHHHYGSFGIMITTELENVEITA</sequence>
<dbReference type="EMBL" id="CAJVPU010016021">
    <property type="protein sequence ID" value="CAG8650405.1"/>
    <property type="molecule type" value="Genomic_DNA"/>
</dbReference>